<proteinExistence type="predicted"/>
<keyword evidence="2" id="KW-1185">Reference proteome</keyword>
<name>A0ABP9S201_9MICC</name>
<sequence>MDEELPEALDAAAVYGGLQLSSFDDVMAGYEACPEQLLRSPGGSANN</sequence>
<protein>
    <submittedName>
        <fullName evidence="1">Uncharacterized protein</fullName>
    </submittedName>
</protein>
<dbReference type="RefSeq" id="WP_345447708.1">
    <property type="nucleotide sequence ID" value="NZ_BAABKK010000003.1"/>
</dbReference>
<comment type="caution">
    <text evidence="1">The sequence shown here is derived from an EMBL/GenBank/DDBJ whole genome shotgun (WGS) entry which is preliminary data.</text>
</comment>
<evidence type="ECO:0000313" key="1">
    <source>
        <dbReference type="EMBL" id="GAA5189663.1"/>
    </source>
</evidence>
<dbReference type="Proteomes" id="UP001500200">
    <property type="component" value="Unassembled WGS sequence"/>
</dbReference>
<accession>A0ABP9S201</accession>
<reference evidence="2" key="1">
    <citation type="journal article" date="2019" name="Int. J. Syst. Evol. Microbiol.">
        <title>The Global Catalogue of Microorganisms (GCM) 10K type strain sequencing project: providing services to taxonomists for standard genome sequencing and annotation.</title>
        <authorList>
            <consortium name="The Broad Institute Genomics Platform"/>
            <consortium name="The Broad Institute Genome Sequencing Center for Infectious Disease"/>
            <person name="Wu L."/>
            <person name="Ma J."/>
        </authorList>
    </citation>
    <scope>NUCLEOTIDE SEQUENCE [LARGE SCALE GENOMIC DNA]</scope>
    <source>
        <strain evidence="2">JCM 18514</strain>
    </source>
</reference>
<organism evidence="1 2">
    <name type="scientific">Arthrobacter gyeryongensis</name>
    <dbReference type="NCBI Taxonomy" id="1650592"/>
    <lineage>
        <taxon>Bacteria</taxon>
        <taxon>Bacillati</taxon>
        <taxon>Actinomycetota</taxon>
        <taxon>Actinomycetes</taxon>
        <taxon>Micrococcales</taxon>
        <taxon>Micrococcaceae</taxon>
        <taxon>Arthrobacter</taxon>
    </lineage>
</organism>
<gene>
    <name evidence="1" type="ORF">GCM10023346_04860</name>
</gene>
<dbReference type="EMBL" id="BAABKK010000003">
    <property type="protein sequence ID" value="GAA5189663.1"/>
    <property type="molecule type" value="Genomic_DNA"/>
</dbReference>
<evidence type="ECO:0000313" key="2">
    <source>
        <dbReference type="Proteomes" id="UP001500200"/>
    </source>
</evidence>